<dbReference type="EMBL" id="CAOF01000118">
    <property type="protein sequence ID" value="CCO47241.1"/>
    <property type="molecule type" value="Genomic_DNA"/>
</dbReference>
<protein>
    <submittedName>
        <fullName evidence="1">Uncharacterized protein</fullName>
    </submittedName>
</protein>
<organism evidence="1 2">
    <name type="scientific">Vibrio nigripulchritudo SOn1</name>
    <dbReference type="NCBI Taxonomy" id="1238450"/>
    <lineage>
        <taxon>Bacteria</taxon>
        <taxon>Pseudomonadati</taxon>
        <taxon>Pseudomonadota</taxon>
        <taxon>Gammaproteobacteria</taxon>
        <taxon>Vibrionales</taxon>
        <taxon>Vibrionaceae</taxon>
        <taxon>Vibrio</taxon>
    </lineage>
</organism>
<dbReference type="RefSeq" id="WP_004407188.1">
    <property type="nucleotide sequence ID" value="NZ_LK391965.1"/>
</dbReference>
<dbReference type="GeneID" id="97542346"/>
<gene>
    <name evidence="1" type="ORF">VIBNISOn1_280010</name>
</gene>
<sequence length="100" mass="11396">MLARHLDCALNDVSHSKAHIEVNPIGTVAVEIKESHQSLKTEFDSLRFERKGNVTELVGQTPNARTGKTWRLPLCHRDARVLQECIDDATEEFEILMRDL</sequence>
<name>A0AAV2VRF5_9VIBR</name>
<evidence type="ECO:0000313" key="1">
    <source>
        <dbReference type="EMBL" id="CCO47241.1"/>
    </source>
</evidence>
<comment type="caution">
    <text evidence="1">The sequence shown here is derived from an EMBL/GenBank/DDBJ whole genome shotgun (WGS) entry which is preliminary data.</text>
</comment>
<evidence type="ECO:0000313" key="2">
    <source>
        <dbReference type="Proteomes" id="UP000018211"/>
    </source>
</evidence>
<reference evidence="1 2" key="1">
    <citation type="journal article" date="2013" name="ISME J.">
        <title>Comparative genomics of pathogenic lineages of Vibrio nigripulchritudo identifies virulence-associated traits.</title>
        <authorList>
            <person name="Goudenege D."/>
            <person name="Labreuche Y."/>
            <person name="Krin E."/>
            <person name="Ansquer D."/>
            <person name="Mangenot S."/>
            <person name="Calteau A."/>
            <person name="Medigue C."/>
            <person name="Mazel D."/>
            <person name="Polz M.F."/>
            <person name="Le Roux F."/>
        </authorList>
    </citation>
    <scope>NUCLEOTIDE SEQUENCE [LARGE SCALE GENOMIC DNA]</scope>
    <source>
        <strain evidence="1 2">SOn1</strain>
    </source>
</reference>
<accession>A0AAV2VRF5</accession>
<dbReference type="AlphaFoldDB" id="A0AAV2VRF5"/>
<dbReference type="Proteomes" id="UP000018211">
    <property type="component" value="Unassembled WGS sequence"/>
</dbReference>
<proteinExistence type="predicted"/>